<dbReference type="Pfam" id="PF00356">
    <property type="entry name" value="LacI"/>
    <property type="match status" value="1"/>
</dbReference>
<proteinExistence type="predicted"/>
<evidence type="ECO:0000256" key="3">
    <source>
        <dbReference type="ARBA" id="ARBA00023163"/>
    </source>
</evidence>
<evidence type="ECO:0000313" key="6">
    <source>
        <dbReference type="Proteomes" id="UP000712157"/>
    </source>
</evidence>
<evidence type="ECO:0000313" key="5">
    <source>
        <dbReference type="EMBL" id="MBU9734944.1"/>
    </source>
</evidence>
<protein>
    <submittedName>
        <fullName evidence="5">LacI family transcriptional regulator</fullName>
    </submittedName>
</protein>
<dbReference type="PANTHER" id="PTHR30146:SF154">
    <property type="entry name" value="TRANSCRIPTION REGULATOR, MEMBER OF GALR FAMILY"/>
    <property type="match status" value="1"/>
</dbReference>
<dbReference type="Pfam" id="PF13377">
    <property type="entry name" value="Peripla_BP_3"/>
    <property type="match status" value="1"/>
</dbReference>
<name>A0A949NDA4_9FIRM</name>
<keyword evidence="2" id="KW-0238">DNA-binding</keyword>
<dbReference type="CDD" id="cd01542">
    <property type="entry name" value="PBP1_TreR-like"/>
    <property type="match status" value="1"/>
</dbReference>
<dbReference type="InterPro" id="IPR000843">
    <property type="entry name" value="HTH_LacI"/>
</dbReference>
<dbReference type="SUPFAM" id="SSF53822">
    <property type="entry name" value="Periplasmic binding protein-like I"/>
    <property type="match status" value="1"/>
</dbReference>
<dbReference type="InterPro" id="IPR046335">
    <property type="entry name" value="LacI/GalR-like_sensor"/>
</dbReference>
<keyword evidence="1" id="KW-0805">Transcription regulation</keyword>
<keyword evidence="3" id="KW-0804">Transcription</keyword>
<feature type="domain" description="HTH lacI-type" evidence="4">
    <location>
        <begin position="1"/>
        <end position="54"/>
    </location>
</feature>
<evidence type="ECO:0000256" key="1">
    <source>
        <dbReference type="ARBA" id="ARBA00023015"/>
    </source>
</evidence>
<comment type="caution">
    <text evidence="5">The sequence shown here is derived from an EMBL/GenBank/DDBJ whole genome shotgun (WGS) entry which is preliminary data.</text>
</comment>
<dbReference type="GO" id="GO:0003700">
    <property type="term" value="F:DNA-binding transcription factor activity"/>
    <property type="evidence" value="ECO:0007669"/>
    <property type="project" value="TreeGrafter"/>
</dbReference>
<sequence length="325" mass="36307">MNINEIAKLAGVSRATVSRYLNDGYVSQEKRQAIKTVIDATGYTPSVQAKMLRTNKTMQVGIVLPEIRSDFACEMGDGMTSVLAEKGYYILLGNAKNSTSRELEYLNIFRNNRVDGIIFIPTGYSEEKQKFLDQLTTPCVVIGQQMKGHSCVCFDDYEAARNMTELLVRRGRRQYAMLAVSRSNWGVKQEQDGFRAVLSEHGIPDDHIIITETGYGISDGYQAMRQLLSRKPEIDAVFVAADEIAVGAVNAVRDLGRRIPEDISVVSLGDTKLAEIISPKLTTARYFYRESGVEAAEMLLEMMEGKNLTARVRKMGFEVICRETV</sequence>
<dbReference type="AlphaFoldDB" id="A0A949NDA4"/>
<dbReference type="InterPro" id="IPR028082">
    <property type="entry name" value="Peripla_BP_I"/>
</dbReference>
<dbReference type="SUPFAM" id="SSF47413">
    <property type="entry name" value="lambda repressor-like DNA-binding domains"/>
    <property type="match status" value="1"/>
</dbReference>
<dbReference type="PROSITE" id="PS00356">
    <property type="entry name" value="HTH_LACI_1"/>
    <property type="match status" value="1"/>
</dbReference>
<dbReference type="PANTHER" id="PTHR30146">
    <property type="entry name" value="LACI-RELATED TRANSCRIPTIONAL REPRESSOR"/>
    <property type="match status" value="1"/>
</dbReference>
<dbReference type="Gene3D" id="3.40.50.2300">
    <property type="match status" value="2"/>
</dbReference>
<dbReference type="Gene3D" id="1.10.260.40">
    <property type="entry name" value="lambda repressor-like DNA-binding domains"/>
    <property type="match status" value="1"/>
</dbReference>
<dbReference type="PROSITE" id="PS50932">
    <property type="entry name" value="HTH_LACI_2"/>
    <property type="match status" value="1"/>
</dbReference>
<gene>
    <name evidence="5" type="ORF">KTH89_00250</name>
</gene>
<dbReference type="EMBL" id="JAHQCW010000001">
    <property type="protein sequence ID" value="MBU9734944.1"/>
    <property type="molecule type" value="Genomic_DNA"/>
</dbReference>
<dbReference type="Proteomes" id="UP000712157">
    <property type="component" value="Unassembled WGS sequence"/>
</dbReference>
<dbReference type="SMART" id="SM00354">
    <property type="entry name" value="HTH_LACI"/>
    <property type="match status" value="1"/>
</dbReference>
<organism evidence="5 6">
    <name type="scientific">Diplocloster agilis</name>
    <dbReference type="NCBI Taxonomy" id="2850323"/>
    <lineage>
        <taxon>Bacteria</taxon>
        <taxon>Bacillati</taxon>
        <taxon>Bacillota</taxon>
        <taxon>Clostridia</taxon>
        <taxon>Lachnospirales</taxon>
        <taxon>Lachnospiraceae</taxon>
        <taxon>Diplocloster</taxon>
    </lineage>
</organism>
<evidence type="ECO:0000259" key="4">
    <source>
        <dbReference type="PROSITE" id="PS50932"/>
    </source>
</evidence>
<accession>A0A949NDA4</accession>
<reference evidence="5" key="1">
    <citation type="submission" date="2021-06" db="EMBL/GenBank/DDBJ databases">
        <title>Description of novel taxa of the family Lachnospiraceae.</title>
        <authorList>
            <person name="Chaplin A.V."/>
            <person name="Sokolova S.R."/>
            <person name="Pikina A.P."/>
            <person name="Korzhanova M."/>
            <person name="Belova V."/>
            <person name="Korostin D."/>
            <person name="Efimov B.A."/>
        </authorList>
    </citation>
    <scope>NUCLEOTIDE SEQUENCE</scope>
    <source>
        <strain evidence="5">ASD5720</strain>
    </source>
</reference>
<evidence type="ECO:0000256" key="2">
    <source>
        <dbReference type="ARBA" id="ARBA00023125"/>
    </source>
</evidence>
<dbReference type="CDD" id="cd01392">
    <property type="entry name" value="HTH_LacI"/>
    <property type="match status" value="1"/>
</dbReference>
<keyword evidence="6" id="KW-1185">Reference proteome</keyword>
<dbReference type="GO" id="GO:0000976">
    <property type="term" value="F:transcription cis-regulatory region binding"/>
    <property type="evidence" value="ECO:0007669"/>
    <property type="project" value="TreeGrafter"/>
</dbReference>
<dbReference type="InterPro" id="IPR010982">
    <property type="entry name" value="Lambda_DNA-bd_dom_sf"/>
</dbReference>
<dbReference type="RefSeq" id="WP_238720192.1">
    <property type="nucleotide sequence ID" value="NZ_JAHQCW010000001.1"/>
</dbReference>